<dbReference type="PIRSF" id="PIRSF016719">
    <property type="entry name" value="UCP016719"/>
    <property type="match status" value="1"/>
</dbReference>
<proteinExistence type="predicted"/>
<gene>
    <name evidence="3" type="ORF">SPIROBIBN47_310097</name>
</gene>
<protein>
    <recommendedName>
        <fullName evidence="4">DUF1343 domain-containing protein</fullName>
    </recommendedName>
</protein>
<dbReference type="InterPro" id="IPR048502">
    <property type="entry name" value="NamZ_N"/>
</dbReference>
<dbReference type="GO" id="GO:0033922">
    <property type="term" value="F:peptidoglycan beta-N-acetylmuramidase activity"/>
    <property type="evidence" value="ECO:0007669"/>
    <property type="project" value="InterPro"/>
</dbReference>
<dbReference type="InterPro" id="IPR048503">
    <property type="entry name" value="NamZ_C"/>
</dbReference>
<accession>A0A3P3XK25</accession>
<dbReference type="InterPro" id="IPR008302">
    <property type="entry name" value="NamZ"/>
</dbReference>
<feature type="domain" description="Peptidoglycan beta-N-acetylmuramidase NamZ N-terminal" evidence="1">
    <location>
        <begin position="30"/>
        <end position="227"/>
    </location>
</feature>
<evidence type="ECO:0000313" key="3">
    <source>
        <dbReference type="EMBL" id="SLM14326.1"/>
    </source>
</evidence>
<dbReference type="Pfam" id="PF20732">
    <property type="entry name" value="NamZ_C"/>
    <property type="match status" value="1"/>
</dbReference>
<dbReference type="Gene3D" id="3.40.50.12170">
    <property type="entry name" value="Uncharacterised protein PF07075, DUF1343"/>
    <property type="match status" value="1"/>
</dbReference>
<organism evidence="3">
    <name type="scientific">uncultured spirochete</name>
    <dbReference type="NCBI Taxonomy" id="156406"/>
    <lineage>
        <taxon>Bacteria</taxon>
        <taxon>Pseudomonadati</taxon>
        <taxon>Spirochaetota</taxon>
        <taxon>Spirochaetia</taxon>
        <taxon>Spirochaetales</taxon>
        <taxon>environmental samples</taxon>
    </lineage>
</organism>
<evidence type="ECO:0008006" key="4">
    <source>
        <dbReference type="Google" id="ProtNLM"/>
    </source>
</evidence>
<feature type="domain" description="Peptidoglycan beta-N-acetylmuramidase NamZ C-terminal" evidence="2">
    <location>
        <begin position="232"/>
        <end position="389"/>
    </location>
</feature>
<evidence type="ECO:0000259" key="2">
    <source>
        <dbReference type="Pfam" id="PF20732"/>
    </source>
</evidence>
<dbReference type="PANTHER" id="PTHR42915">
    <property type="entry name" value="HYPOTHETICAL 460 KDA PROTEIN IN FEUA-SIGW INTERGENIC REGION [PRECURSOR]"/>
    <property type="match status" value="1"/>
</dbReference>
<dbReference type="Gene3D" id="3.90.1150.140">
    <property type="match status" value="1"/>
</dbReference>
<name>A0A3P3XK25_9SPIR</name>
<evidence type="ECO:0000259" key="1">
    <source>
        <dbReference type="Pfam" id="PF07075"/>
    </source>
</evidence>
<dbReference type="EMBL" id="FWDM01000025">
    <property type="protein sequence ID" value="SLM14326.1"/>
    <property type="molecule type" value="Genomic_DNA"/>
</dbReference>
<dbReference type="PANTHER" id="PTHR42915:SF1">
    <property type="entry name" value="PEPTIDOGLYCAN BETA-N-ACETYLMURAMIDASE NAMZ"/>
    <property type="match status" value="1"/>
</dbReference>
<dbReference type="Pfam" id="PF07075">
    <property type="entry name" value="NamZ_N"/>
    <property type="match status" value="1"/>
</dbReference>
<dbReference type="AlphaFoldDB" id="A0A3P3XK25"/>
<reference evidence="3" key="1">
    <citation type="submission" date="2017-02" db="EMBL/GenBank/DDBJ databases">
        <authorList>
            <person name="Regsiter A."/>
            <person name="William W."/>
        </authorList>
    </citation>
    <scope>NUCLEOTIDE SEQUENCE</scope>
    <source>
        <strain evidence="3">Bib</strain>
    </source>
</reference>
<sequence length="392" mass="43490">MHISNLPATPVRCGLDHFIADSSRRNKRYGLATNPSAITSTGIPAWKAFMQNSLGPVCLFGPEHGFRGAAQDAVHVKDELFKGIPAYSLYGNRFKPEPWMLEGLDAVVFDMQDVGCRYYTFLYTLAYMMEACETVGVPLIVLDRPNPIGGRKVEGSPIPKEADSFVGGYGLPPRYGLTIGEFARYLRGEYYPDCALEIVPLSGWDARQPWAETDLPWPLPSPNLPSLSCAELYPGTCLVEGTWLSEGRGTSRPFEIIGAPFVDGEALREALSALGLPGLVFMSLFFTPTASKYKGALCEGVLVSVVDREAVRSLDTGIAVVHTIHRMYPHDFRWREDWENPELSFFDRLAGNTTLRCMIDSGAPLEECLAFAHEGEERFLKLRQNYLIYGAI</sequence>